<protein>
    <submittedName>
        <fullName evidence="2">Uncharacterized protein</fullName>
    </submittedName>
</protein>
<comment type="caution">
    <text evidence="2">The sequence shown here is derived from an EMBL/GenBank/DDBJ whole genome shotgun (WGS) entry which is preliminary data.</text>
</comment>
<name>A0A918FZU9_9ACTN</name>
<feature type="region of interest" description="Disordered" evidence="1">
    <location>
        <begin position="53"/>
        <end position="112"/>
    </location>
</feature>
<evidence type="ECO:0000313" key="2">
    <source>
        <dbReference type="EMBL" id="GGS06682.1"/>
    </source>
</evidence>
<dbReference type="AlphaFoldDB" id="A0A918FZU9"/>
<proteinExistence type="predicted"/>
<reference evidence="2" key="1">
    <citation type="journal article" date="2014" name="Int. J. Syst. Evol. Microbiol.">
        <title>Complete genome sequence of Corynebacterium casei LMG S-19264T (=DSM 44701T), isolated from a smear-ripened cheese.</title>
        <authorList>
            <consortium name="US DOE Joint Genome Institute (JGI-PGF)"/>
            <person name="Walter F."/>
            <person name="Albersmeier A."/>
            <person name="Kalinowski J."/>
            <person name="Ruckert C."/>
        </authorList>
    </citation>
    <scope>NUCLEOTIDE SEQUENCE</scope>
    <source>
        <strain evidence="2">JCM 4386</strain>
    </source>
</reference>
<feature type="region of interest" description="Disordered" evidence="1">
    <location>
        <begin position="1"/>
        <end position="41"/>
    </location>
</feature>
<organism evidence="2 3">
    <name type="scientific">Streptomyces humidus</name>
    <dbReference type="NCBI Taxonomy" id="52259"/>
    <lineage>
        <taxon>Bacteria</taxon>
        <taxon>Bacillati</taxon>
        <taxon>Actinomycetota</taxon>
        <taxon>Actinomycetes</taxon>
        <taxon>Kitasatosporales</taxon>
        <taxon>Streptomycetaceae</taxon>
        <taxon>Streptomyces</taxon>
    </lineage>
</organism>
<evidence type="ECO:0000256" key="1">
    <source>
        <dbReference type="SAM" id="MobiDB-lite"/>
    </source>
</evidence>
<accession>A0A918FZU9</accession>
<feature type="compositionally biased region" description="Basic and acidic residues" evidence="1">
    <location>
        <begin position="101"/>
        <end position="112"/>
    </location>
</feature>
<dbReference type="Proteomes" id="UP000606194">
    <property type="component" value="Unassembled WGS sequence"/>
</dbReference>
<gene>
    <name evidence="2" type="ORF">GCM10010269_51990</name>
</gene>
<sequence>MTSRGRPQEYVPTETDTETGVDTAADVDSHADVDSDSDTGTYTAVDVATDVEADGASAGTVRCAPRERPESDDECAGGGSARSPRRQLARTARCPGRRTPARPDRDHTAHPP</sequence>
<evidence type="ECO:0000313" key="3">
    <source>
        <dbReference type="Proteomes" id="UP000606194"/>
    </source>
</evidence>
<dbReference type="EMBL" id="BMTL01000023">
    <property type="protein sequence ID" value="GGS06682.1"/>
    <property type="molecule type" value="Genomic_DNA"/>
</dbReference>
<reference evidence="2" key="2">
    <citation type="submission" date="2020-09" db="EMBL/GenBank/DDBJ databases">
        <authorList>
            <person name="Sun Q."/>
            <person name="Ohkuma M."/>
        </authorList>
    </citation>
    <scope>NUCLEOTIDE SEQUENCE</scope>
    <source>
        <strain evidence="2">JCM 4386</strain>
    </source>
</reference>
<keyword evidence="3" id="KW-1185">Reference proteome</keyword>